<dbReference type="PROSITE" id="PS00479">
    <property type="entry name" value="ZF_DAG_PE_1"/>
    <property type="match status" value="1"/>
</dbReference>
<feature type="domain" description="Phorbol-ester/DAG-type" evidence="7">
    <location>
        <begin position="71"/>
        <end position="121"/>
    </location>
</feature>
<evidence type="ECO:0000256" key="4">
    <source>
        <dbReference type="ARBA" id="ARBA00022833"/>
    </source>
</evidence>
<dbReference type="Pfam" id="PF00130">
    <property type="entry name" value="C1_1"/>
    <property type="match status" value="1"/>
</dbReference>
<dbReference type="SMART" id="SM00314">
    <property type="entry name" value="RA"/>
    <property type="match status" value="1"/>
</dbReference>
<dbReference type="Gene3D" id="1.20.5.110">
    <property type="match status" value="1"/>
</dbReference>
<proteinExistence type="predicted"/>
<evidence type="ECO:0000256" key="1">
    <source>
        <dbReference type="ARBA" id="ARBA00004245"/>
    </source>
</evidence>
<evidence type="ECO:0000256" key="6">
    <source>
        <dbReference type="SAM" id="Phobius"/>
    </source>
</evidence>
<keyword evidence="11" id="KW-1185">Reference proteome</keyword>
<dbReference type="InterPro" id="IPR046349">
    <property type="entry name" value="C1-like_sf"/>
</dbReference>
<dbReference type="InterPro" id="IPR029071">
    <property type="entry name" value="Ubiquitin-like_domsf"/>
</dbReference>
<evidence type="ECO:0000256" key="2">
    <source>
        <dbReference type="ARBA" id="ARBA00022701"/>
    </source>
</evidence>
<dbReference type="GO" id="GO:0005874">
    <property type="term" value="C:microtubule"/>
    <property type="evidence" value="ECO:0007669"/>
    <property type="project" value="UniProtKB-KW"/>
</dbReference>
<evidence type="ECO:0000256" key="3">
    <source>
        <dbReference type="ARBA" id="ARBA00022723"/>
    </source>
</evidence>
<dbReference type="Gene3D" id="3.10.20.90">
    <property type="entry name" value="Phosphatidylinositol 3-kinase Catalytic Subunit, Chain A, domain 1"/>
    <property type="match status" value="1"/>
</dbReference>
<keyword evidence="6" id="KW-0812">Transmembrane</keyword>
<dbReference type="Pfam" id="PF00788">
    <property type="entry name" value="RA"/>
    <property type="match status" value="1"/>
</dbReference>
<keyword evidence="6" id="KW-0472">Membrane</keyword>
<organism evidence="12">
    <name type="scientific">Soboliphyme baturini</name>
    <dbReference type="NCBI Taxonomy" id="241478"/>
    <lineage>
        <taxon>Eukaryota</taxon>
        <taxon>Metazoa</taxon>
        <taxon>Ecdysozoa</taxon>
        <taxon>Nematoda</taxon>
        <taxon>Enoplea</taxon>
        <taxon>Dorylaimia</taxon>
        <taxon>Dioctophymatida</taxon>
        <taxon>Dioctophymatoidea</taxon>
        <taxon>Soboliphymatidae</taxon>
        <taxon>Soboliphyme</taxon>
    </lineage>
</organism>
<evidence type="ECO:0000313" key="11">
    <source>
        <dbReference type="Proteomes" id="UP000270296"/>
    </source>
</evidence>
<evidence type="ECO:0000313" key="10">
    <source>
        <dbReference type="EMBL" id="VDP04641.1"/>
    </source>
</evidence>
<dbReference type="PANTHER" id="PTHR22738:SF10">
    <property type="entry name" value="RAS ASSOCIATION DOMAIN-CONTAINING PROTEIN 1 HOMOLOG"/>
    <property type="match status" value="1"/>
</dbReference>
<sequence>MFVVIFIYYLLLFWYVCILLLSVISSFFTIGSIFSDGWIEANRSYRDTLELQHFNGIEGLIPTGKHEPAIGHVFRPFQLHQLTWCDKCGEFIWGVYKQALRCQICRYTCHYKCRSLVTLDCAYASETTSSSIPTEITYLHPSDCSDANGFAGSSQNVSIALLTAAADFQDENGVSFHGFVRLLINFSRPVNTVDCFNDSSTCYLVDDRVAEKTDQNGTTNSRGTLTSFYLPRNSVKLLHITSDTTTREMIVSLLNKFHIADNPRKFALYERTGHCLSGSSSLKSLLISLAKLRRIPDDACPLRIALLWEGLPERNFVLQENETGEIIWESFEIPELQNFLQILDIEEKQYTERIKKYYQRYRYFLEMEIIERLGHSTVEQQWQGSLKWSSPFLTETGDIVMNCCT</sequence>
<keyword evidence="5" id="KW-0963">Cytoplasm</keyword>
<dbReference type="InterPro" id="IPR011524">
    <property type="entry name" value="SARAH_dom"/>
</dbReference>
<keyword evidence="2" id="KW-0493">Microtubule</keyword>
<dbReference type="CDD" id="cd21885">
    <property type="entry name" value="SARAH_RASSF1-like"/>
    <property type="match status" value="1"/>
</dbReference>
<name>A0A183ILM4_9BILA</name>
<dbReference type="PANTHER" id="PTHR22738">
    <property type="entry name" value="RASSF"/>
    <property type="match status" value="1"/>
</dbReference>
<keyword evidence="6" id="KW-1133">Transmembrane helix</keyword>
<dbReference type="AlphaFoldDB" id="A0A183ILM4"/>
<dbReference type="Gene3D" id="3.30.60.20">
    <property type="match status" value="1"/>
</dbReference>
<protein>
    <submittedName>
        <fullName evidence="12">Phorbol-ester/DAG-type domain-containing protein</fullName>
    </submittedName>
</protein>
<dbReference type="InterPro" id="IPR000159">
    <property type="entry name" value="RA_dom"/>
</dbReference>
<comment type="subcellular location">
    <subcellularLocation>
        <location evidence="1">Cytoplasm</location>
        <location evidence="1">Cytoskeleton</location>
    </subcellularLocation>
</comment>
<dbReference type="InterPro" id="IPR033614">
    <property type="entry name" value="RASSF1-6"/>
</dbReference>
<evidence type="ECO:0000313" key="12">
    <source>
        <dbReference type="WBParaSite" id="SBAD_0000471201-mRNA-1"/>
    </source>
</evidence>
<evidence type="ECO:0000259" key="9">
    <source>
        <dbReference type="PROSITE" id="PS50951"/>
    </source>
</evidence>
<dbReference type="PROSITE" id="PS50081">
    <property type="entry name" value="ZF_DAG_PE_2"/>
    <property type="match status" value="1"/>
</dbReference>
<feature type="domain" description="SARAH" evidence="9">
    <location>
        <begin position="325"/>
        <end position="372"/>
    </location>
</feature>
<evidence type="ECO:0000259" key="8">
    <source>
        <dbReference type="PROSITE" id="PS50200"/>
    </source>
</evidence>
<dbReference type="GO" id="GO:0046872">
    <property type="term" value="F:metal ion binding"/>
    <property type="evidence" value="ECO:0007669"/>
    <property type="project" value="UniProtKB-KW"/>
</dbReference>
<dbReference type="WBParaSite" id="SBAD_0000471201-mRNA-1">
    <property type="protein sequence ID" value="SBAD_0000471201-mRNA-1"/>
    <property type="gene ID" value="SBAD_0000471201"/>
</dbReference>
<keyword evidence="3" id="KW-0479">Metal-binding</keyword>
<dbReference type="OrthoDB" id="74314at2759"/>
<dbReference type="EMBL" id="UZAM01008372">
    <property type="protein sequence ID" value="VDP04641.1"/>
    <property type="molecule type" value="Genomic_DNA"/>
</dbReference>
<feature type="transmembrane region" description="Helical" evidence="6">
    <location>
        <begin position="6"/>
        <end position="34"/>
    </location>
</feature>
<dbReference type="PROSITE" id="PS50951">
    <property type="entry name" value="SARAH"/>
    <property type="match status" value="1"/>
</dbReference>
<dbReference type="GO" id="GO:0007165">
    <property type="term" value="P:signal transduction"/>
    <property type="evidence" value="ECO:0007669"/>
    <property type="project" value="InterPro"/>
</dbReference>
<gene>
    <name evidence="10" type="ORF">SBAD_LOCUS4520</name>
</gene>
<dbReference type="SUPFAM" id="SSF57889">
    <property type="entry name" value="Cysteine-rich domain"/>
    <property type="match status" value="1"/>
</dbReference>
<dbReference type="SUPFAM" id="SSF54236">
    <property type="entry name" value="Ubiquitin-like"/>
    <property type="match status" value="1"/>
</dbReference>
<dbReference type="CDD" id="cd20885">
    <property type="entry name" value="C1_RASSF1"/>
    <property type="match status" value="1"/>
</dbReference>
<keyword evidence="5" id="KW-0206">Cytoskeleton</keyword>
<feature type="domain" description="Ras-associating" evidence="8">
    <location>
        <begin position="226"/>
        <end position="323"/>
    </location>
</feature>
<dbReference type="Pfam" id="PF16517">
    <property type="entry name" value="Nore1-SARAH"/>
    <property type="match status" value="1"/>
</dbReference>
<dbReference type="Proteomes" id="UP000270296">
    <property type="component" value="Unassembled WGS sequence"/>
</dbReference>
<evidence type="ECO:0000259" key="7">
    <source>
        <dbReference type="PROSITE" id="PS50081"/>
    </source>
</evidence>
<reference evidence="12" key="1">
    <citation type="submission" date="2016-06" db="UniProtKB">
        <authorList>
            <consortium name="WormBaseParasite"/>
        </authorList>
    </citation>
    <scope>IDENTIFICATION</scope>
</reference>
<reference evidence="10 11" key="2">
    <citation type="submission" date="2018-11" db="EMBL/GenBank/DDBJ databases">
        <authorList>
            <consortium name="Pathogen Informatics"/>
        </authorList>
    </citation>
    <scope>NUCLEOTIDE SEQUENCE [LARGE SCALE GENOMIC DNA]</scope>
</reference>
<keyword evidence="4" id="KW-0862">Zinc</keyword>
<dbReference type="SMART" id="SM00109">
    <property type="entry name" value="C1"/>
    <property type="match status" value="1"/>
</dbReference>
<accession>A0A183ILM4</accession>
<dbReference type="InterPro" id="IPR002219">
    <property type="entry name" value="PKC_DAG/PE"/>
</dbReference>
<dbReference type="CDD" id="cd01778">
    <property type="entry name" value="RA_RASSF1_like"/>
    <property type="match status" value="1"/>
</dbReference>
<evidence type="ECO:0000256" key="5">
    <source>
        <dbReference type="ARBA" id="ARBA00023212"/>
    </source>
</evidence>
<dbReference type="PROSITE" id="PS50200">
    <property type="entry name" value="RA"/>
    <property type="match status" value="1"/>
</dbReference>